<dbReference type="SMART" id="SM00283">
    <property type="entry name" value="MA"/>
    <property type="match status" value="1"/>
</dbReference>
<sequence>MGNMDNIDNMDLLRRRNNWVVIVFASIITVVQVLNLFLGVSYTFVFTILGILYGVLAPFTYISNRPSFREKAAPFMKFFNFAVIGIFMFIVVGLDPHMINIMTIMFFVAVMGIYQDRLINILTIVSTLGIVSYYFLTQRETIFHSTNNLDLMYFLLTFCFVSVTSMMHAVFNNKLQEESEQQKQEAIASKESLQRVLDQINESLTSMQDYQENLNKVTDGVNIRAVETVASLQDIMESFTVQTSNTDELRREMSSTNLQVEDMTRSVTEMHDYVESTKEATSESGKRIGNIGTDFERFITDIQGTNQLIQELNKETESIGKIIQTISEISAQTNLLALNATIEASRAGEHGRGFAVVADEVRKLAESSKLSSESISSLLMTIREKMKLVSDMISESQTSFEKNSEGIIEVQEMFTNVDNYMQNFADKTKNLQEFIVHVHSMIQEVGAKVEVNADITDKNKESLEEVLVLVSEQKDEVVKVSGGFEKIEQQMRGLHM</sequence>
<evidence type="ECO:0000313" key="6">
    <source>
        <dbReference type="EMBL" id="QDS35807.1"/>
    </source>
</evidence>
<protein>
    <submittedName>
        <fullName evidence="6">Methyl-accepting chemotaxis protein</fullName>
    </submittedName>
</protein>
<dbReference type="SUPFAM" id="SSF58104">
    <property type="entry name" value="Methyl-accepting chemotaxis protein (MCP) signaling domain"/>
    <property type="match status" value="1"/>
</dbReference>
<dbReference type="GO" id="GO:0016020">
    <property type="term" value="C:membrane"/>
    <property type="evidence" value="ECO:0007669"/>
    <property type="project" value="InterPro"/>
</dbReference>
<feature type="transmembrane region" description="Helical" evidence="4">
    <location>
        <begin position="20"/>
        <end position="38"/>
    </location>
</feature>
<feature type="transmembrane region" description="Helical" evidence="4">
    <location>
        <begin position="74"/>
        <end position="92"/>
    </location>
</feature>
<dbReference type="PANTHER" id="PTHR32089">
    <property type="entry name" value="METHYL-ACCEPTING CHEMOTAXIS PROTEIN MCPB"/>
    <property type="match status" value="1"/>
</dbReference>
<organism evidence="6 7">
    <name type="scientific">Brevibacillus brevis</name>
    <name type="common">Bacillus brevis</name>
    <dbReference type="NCBI Taxonomy" id="1393"/>
    <lineage>
        <taxon>Bacteria</taxon>
        <taxon>Bacillati</taxon>
        <taxon>Bacillota</taxon>
        <taxon>Bacilli</taxon>
        <taxon>Bacillales</taxon>
        <taxon>Paenibacillaceae</taxon>
        <taxon>Brevibacillus</taxon>
    </lineage>
</organism>
<dbReference type="Gene3D" id="1.10.287.950">
    <property type="entry name" value="Methyl-accepting chemotaxis protein"/>
    <property type="match status" value="1"/>
</dbReference>
<keyword evidence="1 2" id="KW-0807">Transducer</keyword>
<reference evidence="6 7" key="1">
    <citation type="submission" date="2019-07" db="EMBL/GenBank/DDBJ databases">
        <title>Characterization of Brevibacillus brevis HK544, as a potential biocontrol agent.</title>
        <authorList>
            <person name="Kim H."/>
        </authorList>
    </citation>
    <scope>NUCLEOTIDE SEQUENCE [LARGE SCALE GENOMIC DNA]</scope>
    <source>
        <strain evidence="6 7">HK544</strain>
    </source>
</reference>
<evidence type="ECO:0000313" key="7">
    <source>
        <dbReference type="Proteomes" id="UP000317713"/>
    </source>
</evidence>
<keyword evidence="3" id="KW-0175">Coiled coil</keyword>
<dbReference type="Pfam" id="PF00015">
    <property type="entry name" value="MCPsignal"/>
    <property type="match status" value="1"/>
</dbReference>
<feature type="transmembrane region" description="Helical" evidence="4">
    <location>
        <begin position="151"/>
        <end position="171"/>
    </location>
</feature>
<dbReference type="PROSITE" id="PS50111">
    <property type="entry name" value="CHEMOTAXIS_TRANSDUC_2"/>
    <property type="match status" value="1"/>
</dbReference>
<feature type="transmembrane region" description="Helical" evidence="4">
    <location>
        <begin position="119"/>
        <end position="136"/>
    </location>
</feature>
<proteinExistence type="predicted"/>
<evidence type="ECO:0000259" key="5">
    <source>
        <dbReference type="PROSITE" id="PS50111"/>
    </source>
</evidence>
<dbReference type="GO" id="GO:0007165">
    <property type="term" value="P:signal transduction"/>
    <property type="evidence" value="ECO:0007669"/>
    <property type="project" value="UniProtKB-KW"/>
</dbReference>
<gene>
    <name evidence="6" type="ORF">FPS98_18290</name>
</gene>
<evidence type="ECO:0000256" key="4">
    <source>
        <dbReference type="SAM" id="Phobius"/>
    </source>
</evidence>
<keyword evidence="4" id="KW-0812">Transmembrane</keyword>
<feature type="coiled-coil region" evidence="3">
    <location>
        <begin position="172"/>
        <end position="213"/>
    </location>
</feature>
<dbReference type="RefSeq" id="WP_144617414.1">
    <property type="nucleotide sequence ID" value="NZ_CP042161.1"/>
</dbReference>
<dbReference type="InterPro" id="IPR004089">
    <property type="entry name" value="MCPsignal_dom"/>
</dbReference>
<feature type="transmembrane region" description="Helical" evidence="4">
    <location>
        <begin position="44"/>
        <end position="62"/>
    </location>
</feature>
<evidence type="ECO:0000256" key="1">
    <source>
        <dbReference type="ARBA" id="ARBA00023224"/>
    </source>
</evidence>
<feature type="domain" description="Methyl-accepting transducer" evidence="5">
    <location>
        <begin position="217"/>
        <end position="453"/>
    </location>
</feature>
<keyword evidence="4" id="KW-1133">Transmembrane helix</keyword>
<evidence type="ECO:0000256" key="2">
    <source>
        <dbReference type="PROSITE-ProRule" id="PRU00284"/>
    </source>
</evidence>
<evidence type="ECO:0000256" key="3">
    <source>
        <dbReference type="SAM" id="Coils"/>
    </source>
</evidence>
<dbReference type="Proteomes" id="UP000317713">
    <property type="component" value="Chromosome"/>
</dbReference>
<keyword evidence="4" id="KW-0472">Membrane</keyword>
<dbReference type="PANTHER" id="PTHR32089:SF112">
    <property type="entry name" value="LYSOZYME-LIKE PROTEIN-RELATED"/>
    <property type="match status" value="1"/>
</dbReference>
<name>A0A517IA85_BREBE</name>
<dbReference type="AlphaFoldDB" id="A0A517IA85"/>
<accession>A0A517IA85</accession>
<dbReference type="EMBL" id="CP042161">
    <property type="protein sequence ID" value="QDS35807.1"/>
    <property type="molecule type" value="Genomic_DNA"/>
</dbReference>